<dbReference type="InterPro" id="IPR050669">
    <property type="entry name" value="Hemerythrin"/>
</dbReference>
<feature type="transmembrane region" description="Helical" evidence="5">
    <location>
        <begin position="47"/>
        <end position="66"/>
    </location>
</feature>
<dbReference type="Gene3D" id="1.20.120.50">
    <property type="entry name" value="Hemerythrin-like"/>
    <property type="match status" value="1"/>
</dbReference>
<dbReference type="NCBIfam" id="NF033749">
    <property type="entry name" value="bact_hemeryth"/>
    <property type="match status" value="1"/>
</dbReference>
<evidence type="ECO:0000256" key="2">
    <source>
        <dbReference type="ARBA" id="ARBA00022621"/>
    </source>
</evidence>
<dbReference type="Proteomes" id="UP001056649">
    <property type="component" value="Chromosome"/>
</dbReference>
<evidence type="ECO:0000256" key="5">
    <source>
        <dbReference type="SAM" id="Phobius"/>
    </source>
</evidence>
<dbReference type="InterPro" id="IPR012312">
    <property type="entry name" value="Hemerythrin-like"/>
</dbReference>
<dbReference type="SUPFAM" id="SSF47188">
    <property type="entry name" value="Hemerythrin-like"/>
    <property type="match status" value="1"/>
</dbReference>
<dbReference type="InterPro" id="IPR012827">
    <property type="entry name" value="Hemerythrin_metal-bd"/>
</dbReference>
<dbReference type="GO" id="GO:0046872">
    <property type="term" value="F:metal ion binding"/>
    <property type="evidence" value="ECO:0007669"/>
    <property type="project" value="UniProtKB-KW"/>
</dbReference>
<dbReference type="CDD" id="cd12107">
    <property type="entry name" value="Hemerythrin"/>
    <property type="match status" value="1"/>
</dbReference>
<dbReference type="InterPro" id="IPR016131">
    <property type="entry name" value="Haemerythrin_Fe_BS"/>
</dbReference>
<dbReference type="EMBL" id="CP090569">
    <property type="protein sequence ID" value="USF87765.1"/>
    <property type="molecule type" value="Genomic_DNA"/>
</dbReference>
<evidence type="ECO:0000259" key="6">
    <source>
        <dbReference type="Pfam" id="PF01814"/>
    </source>
</evidence>
<keyword evidence="5" id="KW-0812">Transmembrane</keyword>
<evidence type="ECO:0000256" key="1">
    <source>
        <dbReference type="ARBA" id="ARBA00010587"/>
    </source>
</evidence>
<comment type="similarity">
    <text evidence="1">Belongs to the hemerythrin family.</text>
</comment>
<dbReference type="PANTHER" id="PTHR37164:SF1">
    <property type="entry name" value="BACTERIOHEMERYTHRIN"/>
    <property type="match status" value="1"/>
</dbReference>
<proteinExistence type="inferred from homology"/>
<dbReference type="Pfam" id="PF01814">
    <property type="entry name" value="Hemerythrin"/>
    <property type="match status" value="1"/>
</dbReference>
<dbReference type="AlphaFoldDB" id="A0A9J6ZYC5"/>
<feature type="domain" description="Hemerythrin-like" evidence="6">
    <location>
        <begin position="105"/>
        <end position="217"/>
    </location>
</feature>
<dbReference type="RefSeq" id="WP_005964482.1">
    <property type="nucleotide sequence ID" value="NZ_CP090569.1"/>
</dbReference>
<evidence type="ECO:0000256" key="3">
    <source>
        <dbReference type="ARBA" id="ARBA00022723"/>
    </source>
</evidence>
<dbReference type="KEGG" id="eps:L0Y14_00520"/>
<protein>
    <submittedName>
        <fullName evidence="7">Bacteriohemerythrin</fullName>
    </submittedName>
</protein>
<keyword evidence="2" id="KW-0813">Transport</keyword>
<evidence type="ECO:0000256" key="4">
    <source>
        <dbReference type="ARBA" id="ARBA00023004"/>
    </source>
</evidence>
<evidence type="ECO:0000313" key="8">
    <source>
        <dbReference type="Proteomes" id="UP001056649"/>
    </source>
</evidence>
<gene>
    <name evidence="7" type="ORF">L0Y14_00520</name>
</gene>
<sequence>MVDPFAALQNGLQNPPSACDDHQVEIERSKNLSEFQWCFYMKNLKPLMLAVIMALLVVAAGMGFLFGFDNPVSWVLIAILIAIPVIYKRAAQADQLVWKESYSVGIAQIDDEHRRLIELLNKFQAAYKYHMGEEFEQQALKALVDYTKYHFKNEESLMQKYDYPDFNGHVEQHRAMIAEVDSFVRQYEEKGHEALEGVVLYLQGWLIKHINGTDKQYSSFLNERGVY</sequence>
<dbReference type="PROSITE" id="PS00550">
    <property type="entry name" value="HEMERYTHRINS"/>
    <property type="match status" value="1"/>
</dbReference>
<reference evidence="7" key="1">
    <citation type="journal article" date="2022" name="Mol. Ecol. Resour.">
        <title>The complete and closed genome of the facultative generalist Candidatus Endoriftia persephone from deep-sea hydrothermal vents.</title>
        <authorList>
            <person name="de Oliveira A.L."/>
            <person name="Srivastava A."/>
            <person name="Espada-Hinojosa S."/>
            <person name="Bright M."/>
        </authorList>
    </citation>
    <scope>NUCLEOTIDE SEQUENCE</scope>
    <source>
        <strain evidence="7">Tica-EPR-9o50.N</strain>
    </source>
</reference>
<keyword evidence="3" id="KW-0479">Metal-binding</keyword>
<feature type="transmembrane region" description="Helical" evidence="5">
    <location>
        <begin position="72"/>
        <end position="90"/>
    </location>
</feature>
<keyword evidence="4" id="KW-0408">Iron</keyword>
<keyword evidence="5" id="KW-0472">Membrane</keyword>
<keyword evidence="8" id="KW-1185">Reference proteome</keyword>
<dbReference type="NCBIfam" id="TIGR02481">
    <property type="entry name" value="hemeryth_dom"/>
    <property type="match status" value="1"/>
</dbReference>
<keyword evidence="5" id="KW-1133">Transmembrane helix</keyword>
<keyword evidence="2" id="KW-0561">Oxygen transport</keyword>
<dbReference type="GO" id="GO:0005344">
    <property type="term" value="F:oxygen carrier activity"/>
    <property type="evidence" value="ECO:0007669"/>
    <property type="project" value="UniProtKB-KW"/>
</dbReference>
<evidence type="ECO:0000313" key="7">
    <source>
        <dbReference type="EMBL" id="USF87765.1"/>
    </source>
</evidence>
<dbReference type="InterPro" id="IPR035938">
    <property type="entry name" value="Hemerythrin-like_sf"/>
</dbReference>
<dbReference type="PANTHER" id="PTHR37164">
    <property type="entry name" value="BACTERIOHEMERYTHRIN"/>
    <property type="match status" value="1"/>
</dbReference>
<accession>A0A9J6ZYC5</accession>
<organism evidence="7 8">
    <name type="scientific">Candidatus Endoriftia persephonae</name>
    <dbReference type="NCBI Taxonomy" id="393765"/>
    <lineage>
        <taxon>Bacteria</taxon>
        <taxon>Pseudomonadati</taxon>
        <taxon>Pseudomonadota</taxon>
        <taxon>Gammaproteobacteria</taxon>
        <taxon>Chromatiales</taxon>
        <taxon>Sedimenticolaceae</taxon>
        <taxon>Candidatus Endoriftia</taxon>
    </lineage>
</organism>
<name>A0A9J6ZYC5_9GAMM</name>